<dbReference type="STRING" id="30069.A0A182YIY8"/>
<dbReference type="PROSITE" id="PS50292">
    <property type="entry name" value="PEROXIDASE_3"/>
    <property type="match status" value="2"/>
</dbReference>
<dbReference type="OMA" id="PVNSCER"/>
<dbReference type="VEuPathDB" id="VectorBase:ASTEI20_038149"/>
<dbReference type="PRINTS" id="PR00457">
    <property type="entry name" value="ANPEROXIDASE"/>
</dbReference>
<dbReference type="VEuPathDB" id="VectorBase:ASTEI20_040241"/>
<sequence length="1205" mass="135877">MKSIVGSLLLCVTLLASSVLSQTVCPETPVCNEQQTQQLDGSCNNLLHPGWGTANRPYARFVPANYADGIWEPGHTRSGNPLPNARQLSLNLFGETETEHPRNTLVSMQFGQFVAHDLSFTADAGGIQCCADGRRVPRELASSRCLPIEVAKDDPVLGMEGIECMNLVRTKTTLEDACASQEGEVAEQLSSVTAFLDLSVVYGNSQEQCNSLRTFEKGLLEVEQRNGKQWLPPHPNRTATCSVQDESESCYLTGDVRSNQSPHLTLIHQAFVLEHNRLARELAELNAGWDDSVLFEQARKINIAQYQRIVYYEWLPIYLGRQNMLETGVLPVLDVRSFARDYNHTVDPAVDNAFATAAFRFFHNLIAGHLDLVAESQQPTGSIRLSDWFNKPSVLEMSDNYESLSRGMIYQPHDCPNNQLTPEVKHYLFRHGGRVGVDLKAIDIQRARDHGLASYNDYREFCGLPRVTSWEELEDLLRPDSARLLSQQYESVDDVDLAVGGALERPYGDGMTGETFSCILLEQFRRTRVSDRFFFENDGQFTARQLLEVRKATMARVLCDNIHGLKEIQEQAFFLVSEENPVVSCEQLPVCAVMYAIVLHVKRARVCLLLLPCCSVVRTGVLAVCPLVASCDEGTTPYRTMDGSCNSLYNPLYGTPYRPYRRLLPARYGDGVFEPARMSSGRPMPNARQLSMALFGEVERPDARSTIINMQFGQLVAHDMSFTADVFGVKCCPNGQRIPPDLLPPRCMPLQVPPDDPILPLGNIQCMSMLRTKTTLEHPCVTNYGTAEQLSSVTAFLDLSIVYGNSVEQTAGLREHRGGLMMVEHRHGQVWPPHNPNASRLCQMREDTDVCYLTGDLRSNQSPHLAILQIAHLLEHNRLASELSKLNPCWDDERLFQEARRINIGKYQSVVYNDWLPIYMGRENMLEHGLLHATADAGGFVRDYNPLEDPTVSNAFGTAAFRYFHNMIVGDLYLDSKERRTRNGSLRLSDWLRRPGVLEQRNNRELLTRGMTTQPHDSANDQLTPEAKHFLFRNANPYGADLKAIDIHRARDHGLASYNDFRELCGYARANRWEDLYASIPRATVDQLARWYDTVHDVELTVAGALEMHHPGATVGPTFLCILLEQFRRTRTGDRFFFENGATERGFDGRQLRELRKATIARLLCDNTEGLARMQHNAFFLPDDGENRPVPCSELPEVRLEPWRV</sequence>
<reference evidence="2" key="2">
    <citation type="submission" date="2020-05" db="UniProtKB">
        <authorList>
            <consortium name="EnsemblMetazoa"/>
        </authorList>
    </citation>
    <scope>IDENTIFICATION</scope>
    <source>
        <strain evidence="2">Indian</strain>
    </source>
</reference>
<dbReference type="AlphaFoldDB" id="A0A182YIY8"/>
<keyword evidence="1" id="KW-0560">Oxidoreductase</keyword>
<dbReference type="InterPro" id="IPR019791">
    <property type="entry name" value="Haem_peroxidase_animal"/>
</dbReference>
<reference evidence="3" key="1">
    <citation type="journal article" date="2014" name="Genome Biol.">
        <title>Genome analysis of a major urban malaria vector mosquito, Anopheles stephensi.</title>
        <authorList>
            <person name="Jiang X."/>
            <person name="Peery A."/>
            <person name="Hall A.B."/>
            <person name="Sharma A."/>
            <person name="Chen X.G."/>
            <person name="Waterhouse R.M."/>
            <person name="Komissarov A."/>
            <person name="Riehle M.M."/>
            <person name="Shouche Y."/>
            <person name="Sharakhova M.V."/>
            <person name="Lawson D."/>
            <person name="Pakpour N."/>
            <person name="Arensburger P."/>
            <person name="Davidson V.L."/>
            <person name="Eiglmeier K."/>
            <person name="Emrich S."/>
            <person name="George P."/>
            <person name="Kennedy R.C."/>
            <person name="Mane S.P."/>
            <person name="Maslen G."/>
            <person name="Oringanje C."/>
            <person name="Qi Y."/>
            <person name="Settlage R."/>
            <person name="Tojo M."/>
            <person name="Tubio J.M."/>
            <person name="Unger M.F."/>
            <person name="Wang B."/>
            <person name="Vernick K.D."/>
            <person name="Ribeiro J.M."/>
            <person name="James A.A."/>
            <person name="Michel K."/>
            <person name="Riehle M.A."/>
            <person name="Luckhart S."/>
            <person name="Sharakhov I.V."/>
            <person name="Tu Z."/>
        </authorList>
    </citation>
    <scope>NUCLEOTIDE SEQUENCE [LARGE SCALE GENOMIC DNA]</scope>
    <source>
        <strain evidence="3">Indian</strain>
    </source>
</reference>
<dbReference type="CDD" id="cd09823">
    <property type="entry name" value="peroxinectin_like"/>
    <property type="match status" value="2"/>
</dbReference>
<keyword evidence="1" id="KW-0575">Peroxidase</keyword>
<accession>A0A182YIY8</accession>
<dbReference type="GO" id="GO:0020037">
    <property type="term" value="F:heme binding"/>
    <property type="evidence" value="ECO:0007669"/>
    <property type="project" value="InterPro"/>
</dbReference>
<evidence type="ECO:0000313" key="3">
    <source>
        <dbReference type="Proteomes" id="UP000076408"/>
    </source>
</evidence>
<dbReference type="InterPro" id="IPR010255">
    <property type="entry name" value="Haem_peroxidase_sf"/>
</dbReference>
<organism evidence="2 3">
    <name type="scientific">Anopheles stephensi</name>
    <name type="common">Indo-Pakistan malaria mosquito</name>
    <dbReference type="NCBI Taxonomy" id="30069"/>
    <lineage>
        <taxon>Eukaryota</taxon>
        <taxon>Metazoa</taxon>
        <taxon>Ecdysozoa</taxon>
        <taxon>Arthropoda</taxon>
        <taxon>Hexapoda</taxon>
        <taxon>Insecta</taxon>
        <taxon>Pterygota</taxon>
        <taxon>Neoptera</taxon>
        <taxon>Endopterygota</taxon>
        <taxon>Diptera</taxon>
        <taxon>Nematocera</taxon>
        <taxon>Culicoidea</taxon>
        <taxon>Culicidae</taxon>
        <taxon>Anophelinae</taxon>
        <taxon>Anopheles</taxon>
    </lineage>
</organism>
<dbReference type="GO" id="GO:0006979">
    <property type="term" value="P:response to oxidative stress"/>
    <property type="evidence" value="ECO:0007669"/>
    <property type="project" value="InterPro"/>
</dbReference>
<dbReference type="VEuPathDB" id="VectorBase:ASTE008179"/>
<dbReference type="InterPro" id="IPR037120">
    <property type="entry name" value="Haem_peroxidase_sf_animal"/>
</dbReference>
<proteinExistence type="predicted"/>
<evidence type="ECO:0000313" key="2">
    <source>
        <dbReference type="EnsemblMetazoa" id="ASTEI08424-PA"/>
    </source>
</evidence>
<dbReference type="FunFam" id="1.10.640.10:FF:000009">
    <property type="entry name" value="Peroxidase, isoform B"/>
    <property type="match status" value="2"/>
</dbReference>
<dbReference type="SUPFAM" id="SSF48113">
    <property type="entry name" value="Heme-dependent peroxidases"/>
    <property type="match status" value="2"/>
</dbReference>
<dbReference type="PANTHER" id="PTHR11475:SF86">
    <property type="entry name" value="PEROXIDASE"/>
    <property type="match status" value="1"/>
</dbReference>
<protein>
    <submittedName>
        <fullName evidence="2">Uncharacterized protein</fullName>
    </submittedName>
</protein>
<evidence type="ECO:0000256" key="1">
    <source>
        <dbReference type="ARBA" id="ARBA00022559"/>
    </source>
</evidence>
<keyword evidence="3" id="KW-1185">Reference proteome</keyword>
<dbReference type="GO" id="GO:0004601">
    <property type="term" value="F:peroxidase activity"/>
    <property type="evidence" value="ECO:0007669"/>
    <property type="project" value="UniProtKB-KW"/>
</dbReference>
<dbReference type="Pfam" id="PF03098">
    <property type="entry name" value="An_peroxidase"/>
    <property type="match status" value="2"/>
</dbReference>
<dbReference type="Gene3D" id="1.10.640.10">
    <property type="entry name" value="Haem peroxidase domain superfamily, animal type"/>
    <property type="match status" value="2"/>
</dbReference>
<dbReference type="PANTHER" id="PTHR11475">
    <property type="entry name" value="OXIDASE/PEROXIDASE"/>
    <property type="match status" value="1"/>
</dbReference>
<dbReference type="Proteomes" id="UP000076408">
    <property type="component" value="Unassembled WGS sequence"/>
</dbReference>
<name>A0A182YIY8_ANOST</name>
<dbReference type="EnsemblMetazoa" id="ASTEI08424-RA">
    <property type="protein sequence ID" value="ASTEI08424-PA"/>
    <property type="gene ID" value="ASTEI08424"/>
</dbReference>
<dbReference type="VEuPathDB" id="VectorBase:ASTEI08424"/>